<name>A0A2U1FD92_9PSEU</name>
<protein>
    <submittedName>
        <fullName evidence="2">Uncharacterized protein</fullName>
    </submittedName>
</protein>
<organism evidence="2 3">
    <name type="scientific">Actinomycetospora cinnamomea</name>
    <dbReference type="NCBI Taxonomy" id="663609"/>
    <lineage>
        <taxon>Bacteria</taxon>
        <taxon>Bacillati</taxon>
        <taxon>Actinomycetota</taxon>
        <taxon>Actinomycetes</taxon>
        <taxon>Pseudonocardiales</taxon>
        <taxon>Pseudonocardiaceae</taxon>
        <taxon>Actinomycetospora</taxon>
    </lineage>
</organism>
<reference evidence="2 3" key="1">
    <citation type="submission" date="2018-04" db="EMBL/GenBank/DDBJ databases">
        <title>Genomic Encyclopedia of Type Strains, Phase IV (KMG-IV): sequencing the most valuable type-strain genomes for metagenomic binning, comparative biology and taxonomic classification.</title>
        <authorList>
            <person name="Goeker M."/>
        </authorList>
    </citation>
    <scope>NUCLEOTIDE SEQUENCE [LARGE SCALE GENOMIC DNA]</scope>
    <source>
        <strain evidence="2 3">DSM 45771</strain>
    </source>
</reference>
<evidence type="ECO:0000256" key="1">
    <source>
        <dbReference type="SAM" id="MobiDB-lite"/>
    </source>
</evidence>
<dbReference type="RefSeq" id="WP_133251892.1">
    <property type="nucleotide sequence ID" value="NZ_QEKW01000005.1"/>
</dbReference>
<dbReference type="EMBL" id="QEKW01000005">
    <property type="protein sequence ID" value="PVZ10152.1"/>
    <property type="molecule type" value="Genomic_DNA"/>
</dbReference>
<sequence length="59" mass="6686">MPNRVKVATLAKGADAAEQAIMEARRALSDQEDDSARAQRRSQRKRDRLESRYMPRGNG</sequence>
<keyword evidence="3" id="KW-1185">Reference proteome</keyword>
<evidence type="ECO:0000313" key="3">
    <source>
        <dbReference type="Proteomes" id="UP000245639"/>
    </source>
</evidence>
<dbReference type="AlphaFoldDB" id="A0A2U1FD92"/>
<gene>
    <name evidence="2" type="ORF">C8D89_105229</name>
</gene>
<dbReference type="Proteomes" id="UP000245639">
    <property type="component" value="Unassembled WGS sequence"/>
</dbReference>
<evidence type="ECO:0000313" key="2">
    <source>
        <dbReference type="EMBL" id="PVZ10152.1"/>
    </source>
</evidence>
<feature type="region of interest" description="Disordered" evidence="1">
    <location>
        <begin position="26"/>
        <end position="59"/>
    </location>
</feature>
<accession>A0A2U1FD92</accession>
<comment type="caution">
    <text evidence="2">The sequence shown here is derived from an EMBL/GenBank/DDBJ whole genome shotgun (WGS) entry which is preliminary data.</text>
</comment>
<proteinExistence type="predicted"/>
<feature type="compositionally biased region" description="Basic and acidic residues" evidence="1">
    <location>
        <begin position="26"/>
        <end position="37"/>
    </location>
</feature>